<accession>A0A0F9JAU9</accession>
<name>A0A0F9JAU9_9ZZZZ</name>
<comment type="caution">
    <text evidence="1">The sequence shown here is derived from an EMBL/GenBank/DDBJ whole genome shotgun (WGS) entry which is preliminary data.</text>
</comment>
<reference evidence="1" key="1">
    <citation type="journal article" date="2015" name="Nature">
        <title>Complex archaea that bridge the gap between prokaryotes and eukaryotes.</title>
        <authorList>
            <person name="Spang A."/>
            <person name="Saw J.H."/>
            <person name="Jorgensen S.L."/>
            <person name="Zaremba-Niedzwiedzka K."/>
            <person name="Martijn J."/>
            <person name="Lind A.E."/>
            <person name="van Eijk R."/>
            <person name="Schleper C."/>
            <person name="Guy L."/>
            <person name="Ettema T.J."/>
        </authorList>
    </citation>
    <scope>NUCLEOTIDE SEQUENCE</scope>
</reference>
<evidence type="ECO:0000313" key="1">
    <source>
        <dbReference type="EMBL" id="KKM02961.1"/>
    </source>
</evidence>
<gene>
    <name evidence="1" type="ORF">LCGC14_1779190</name>
</gene>
<dbReference type="AlphaFoldDB" id="A0A0F9JAU9"/>
<proteinExistence type="predicted"/>
<dbReference type="EMBL" id="LAZR01016798">
    <property type="protein sequence ID" value="KKM02961.1"/>
    <property type="molecule type" value="Genomic_DNA"/>
</dbReference>
<protein>
    <submittedName>
        <fullName evidence="1">Uncharacterized protein</fullName>
    </submittedName>
</protein>
<sequence length="156" mass="17673">MKLRKKLNPRGQLAKEMEIGLRRSIELSSLCELWLLYHGGDHRLARMDTPYQPPPNAGAFLGSGWNKEMSKAVGKAIKGTEIWERQGVVPKSKFRLLKSGPKVTPAPPHTPRWFSLLPWPLLYDHWSSGALEQGILDLLECLPKENRNRIKALLDG</sequence>
<organism evidence="1">
    <name type="scientific">marine sediment metagenome</name>
    <dbReference type="NCBI Taxonomy" id="412755"/>
    <lineage>
        <taxon>unclassified sequences</taxon>
        <taxon>metagenomes</taxon>
        <taxon>ecological metagenomes</taxon>
    </lineage>
</organism>